<dbReference type="InterPro" id="IPR000418">
    <property type="entry name" value="Ets_dom"/>
</dbReference>
<evidence type="ECO:0000259" key="7">
    <source>
        <dbReference type="PROSITE" id="PS50061"/>
    </source>
</evidence>
<evidence type="ECO:0000259" key="8">
    <source>
        <dbReference type="PROSITE" id="PS51433"/>
    </source>
</evidence>
<feature type="domain" description="PNT" evidence="8">
    <location>
        <begin position="198"/>
        <end position="284"/>
    </location>
</feature>
<dbReference type="PROSITE" id="PS00345">
    <property type="entry name" value="ETS_DOMAIN_1"/>
    <property type="match status" value="1"/>
</dbReference>
<evidence type="ECO:0000313" key="9">
    <source>
        <dbReference type="EMBL" id="CAB3246482.1"/>
    </source>
</evidence>
<feature type="compositionally biased region" description="Low complexity" evidence="6">
    <location>
        <begin position="472"/>
        <end position="493"/>
    </location>
</feature>
<dbReference type="SMART" id="SM00251">
    <property type="entry name" value="SAM_PNT"/>
    <property type="match status" value="1"/>
</dbReference>
<dbReference type="FunFam" id="1.10.10.10:FF:000039">
    <property type="entry name" value="Friend leukemia integration 1 transcription factor"/>
    <property type="match status" value="1"/>
</dbReference>
<feature type="region of interest" description="Disordered" evidence="6">
    <location>
        <begin position="461"/>
        <end position="493"/>
    </location>
</feature>
<dbReference type="GO" id="GO:0005634">
    <property type="term" value="C:nucleus"/>
    <property type="evidence" value="ECO:0007669"/>
    <property type="project" value="UniProtKB-SubCell"/>
</dbReference>
<dbReference type="Gene3D" id="1.10.150.50">
    <property type="entry name" value="Transcription Factor, Ets-1"/>
    <property type="match status" value="1"/>
</dbReference>
<dbReference type="PRINTS" id="PR00454">
    <property type="entry name" value="ETSDOMAIN"/>
</dbReference>
<keyword evidence="4 5" id="KW-0539">Nucleus</keyword>
<dbReference type="SMART" id="SM00413">
    <property type="entry name" value="ETS"/>
    <property type="match status" value="1"/>
</dbReference>
<accession>A0A6F9DDL2</accession>
<dbReference type="SUPFAM" id="SSF47769">
    <property type="entry name" value="SAM/Pointed domain"/>
    <property type="match status" value="1"/>
</dbReference>
<proteinExistence type="evidence at transcript level"/>
<dbReference type="Pfam" id="PF00178">
    <property type="entry name" value="Ets"/>
    <property type="match status" value="1"/>
</dbReference>
<dbReference type="SUPFAM" id="SSF46785">
    <property type="entry name" value="Winged helix' DNA-binding domain"/>
    <property type="match status" value="1"/>
</dbReference>
<evidence type="ECO:0000256" key="1">
    <source>
        <dbReference type="ARBA" id="ARBA00004123"/>
    </source>
</evidence>
<evidence type="ECO:0000256" key="4">
    <source>
        <dbReference type="ARBA" id="ARBA00023242"/>
    </source>
</evidence>
<dbReference type="InterPro" id="IPR036390">
    <property type="entry name" value="WH_DNA-bd_sf"/>
</dbReference>
<dbReference type="GO" id="GO:0030154">
    <property type="term" value="P:cell differentiation"/>
    <property type="evidence" value="ECO:0007669"/>
    <property type="project" value="TreeGrafter"/>
</dbReference>
<evidence type="ECO:0000256" key="5">
    <source>
        <dbReference type="RuleBase" id="RU004019"/>
    </source>
</evidence>
<dbReference type="GO" id="GO:0043565">
    <property type="term" value="F:sequence-specific DNA binding"/>
    <property type="evidence" value="ECO:0007669"/>
    <property type="project" value="InterPro"/>
</dbReference>
<dbReference type="PROSITE" id="PS00346">
    <property type="entry name" value="ETS_DOMAIN_2"/>
    <property type="match status" value="1"/>
</dbReference>
<protein>
    <submittedName>
        <fullName evidence="9">Fli/ERG3 Ets protein</fullName>
    </submittedName>
</protein>
<sequence>MTQTVPDTSAYVKEALSLVCDDNSLFDVFQHSPTQKCIKNSFYSTTPSPSAQPPSPLVMTSLSSTSSMSSSASSPAVLGTPPKAPFNQFGDADNGSTVNRAWQTAENPMFSFCDATSMYISGGSSTPGNRNSGYSCDEDYGIKTERVESGFDPKSTMMQHSSITSNGFPNNAQYHPQIHHNARQGQSTFIDPSTQESSTFSSSQKKEKRVLVPADPLIWSPYHVMLWLEWVVNEYGLHHIDLGKFSHICGAELGKMSVEDLSRYTTRYNSEVLVQHMKFLKQAAIHQLPAIKSEKLGTINAPLTIEDYRAIYQGADNSGEKLSLEETYSLLGPLCSRLCKQGGGQIQLWQFLLELLSDSVNSSCITWEGTGGEFKMVDPDEVARRWGERKSKPNMNYDKLSRALRYYYDKNIMTKVHGKRYAYKFDFHGLAQAIQVTNNTERYGYTYTQTPRLPSYAETLQQTAPPVPPPTAVTQSAETETFSSTSTSVSASTSQIPSADECNFVPSPYNPSTYTAQHHSNYSNRNSWSDSSSTMSGYYGNSMEPVTGVLDINSRSSAPNAPNYSAGMSYSYPGAPTQQQDMSFGGYVDSNGVSQMPYYPDNFNTATSHDAFATHTTPYLPPANLNGTYTCGQEAYATPQTNTAITDSCYSTPMEHSAMQSGAMY</sequence>
<organism evidence="9">
    <name type="scientific">Phallusia mammillata</name>
    <dbReference type="NCBI Taxonomy" id="59560"/>
    <lineage>
        <taxon>Eukaryota</taxon>
        <taxon>Metazoa</taxon>
        <taxon>Chordata</taxon>
        <taxon>Tunicata</taxon>
        <taxon>Ascidiacea</taxon>
        <taxon>Phlebobranchia</taxon>
        <taxon>Ascidiidae</taxon>
        <taxon>Phallusia</taxon>
    </lineage>
</organism>
<keyword evidence="3 5" id="KW-0238">DNA-binding</keyword>
<dbReference type="PANTHER" id="PTHR11849">
    <property type="entry name" value="ETS"/>
    <property type="match status" value="1"/>
</dbReference>
<dbReference type="Pfam" id="PF02198">
    <property type="entry name" value="SAM_PNT"/>
    <property type="match status" value="1"/>
</dbReference>
<dbReference type="InterPro" id="IPR036388">
    <property type="entry name" value="WH-like_DNA-bd_sf"/>
</dbReference>
<feature type="region of interest" description="Disordered" evidence="6">
    <location>
        <begin position="44"/>
        <end position="77"/>
    </location>
</feature>
<dbReference type="AlphaFoldDB" id="A0A6F9DDL2"/>
<dbReference type="InterPro" id="IPR013761">
    <property type="entry name" value="SAM/pointed_sf"/>
</dbReference>
<feature type="compositionally biased region" description="Low complexity" evidence="6">
    <location>
        <begin position="57"/>
        <end position="77"/>
    </location>
</feature>
<evidence type="ECO:0000256" key="6">
    <source>
        <dbReference type="SAM" id="MobiDB-lite"/>
    </source>
</evidence>
<dbReference type="GO" id="GO:0000981">
    <property type="term" value="F:DNA-binding transcription factor activity, RNA polymerase II-specific"/>
    <property type="evidence" value="ECO:0007669"/>
    <property type="project" value="TreeGrafter"/>
</dbReference>
<dbReference type="EMBL" id="LR785206">
    <property type="protein sequence ID" value="CAB3246482.1"/>
    <property type="molecule type" value="mRNA"/>
</dbReference>
<name>A0A6F9DDL2_9ASCI</name>
<dbReference type="InterPro" id="IPR003118">
    <property type="entry name" value="Pointed_dom"/>
</dbReference>
<evidence type="ECO:0000256" key="2">
    <source>
        <dbReference type="ARBA" id="ARBA00005562"/>
    </source>
</evidence>
<comment type="subcellular location">
    <subcellularLocation>
        <location evidence="1 5">Nucleus</location>
    </subcellularLocation>
</comment>
<dbReference type="PANTHER" id="PTHR11849:SF304">
    <property type="entry name" value="DNA-BINDING PROTEIN D-ETS-3"/>
    <property type="match status" value="1"/>
</dbReference>
<evidence type="ECO:0000256" key="3">
    <source>
        <dbReference type="ARBA" id="ARBA00023125"/>
    </source>
</evidence>
<dbReference type="Gene3D" id="1.10.10.10">
    <property type="entry name" value="Winged helix-like DNA-binding domain superfamily/Winged helix DNA-binding domain"/>
    <property type="match status" value="1"/>
</dbReference>
<dbReference type="PROSITE" id="PS51433">
    <property type="entry name" value="PNT"/>
    <property type="match status" value="1"/>
</dbReference>
<comment type="similarity">
    <text evidence="2 5">Belongs to the ETS family.</text>
</comment>
<reference evidence="9" key="1">
    <citation type="submission" date="2020-04" db="EMBL/GenBank/DDBJ databases">
        <authorList>
            <person name="Neveu A P."/>
        </authorList>
    </citation>
    <scope>NUCLEOTIDE SEQUENCE</scope>
    <source>
        <tissue evidence="9">Whole embryo</tissue>
    </source>
</reference>
<gene>
    <name evidence="9" type="primary">Fli1</name>
</gene>
<dbReference type="InterPro" id="IPR046328">
    <property type="entry name" value="ETS_fam"/>
</dbReference>
<feature type="domain" description="ETS" evidence="7">
    <location>
        <begin position="346"/>
        <end position="426"/>
    </location>
</feature>
<dbReference type="PROSITE" id="PS50061">
    <property type="entry name" value="ETS_DOMAIN_3"/>
    <property type="match status" value="1"/>
</dbReference>